<keyword evidence="8" id="KW-0175">Coiled coil</keyword>
<organism evidence="11 12">
    <name type="scientific">Pseudolycoriella hygida</name>
    <dbReference type="NCBI Taxonomy" id="35572"/>
    <lineage>
        <taxon>Eukaryota</taxon>
        <taxon>Metazoa</taxon>
        <taxon>Ecdysozoa</taxon>
        <taxon>Arthropoda</taxon>
        <taxon>Hexapoda</taxon>
        <taxon>Insecta</taxon>
        <taxon>Pterygota</taxon>
        <taxon>Neoptera</taxon>
        <taxon>Endopterygota</taxon>
        <taxon>Diptera</taxon>
        <taxon>Nematocera</taxon>
        <taxon>Sciaroidea</taxon>
        <taxon>Sciaridae</taxon>
        <taxon>Pseudolycoriella</taxon>
    </lineage>
</organism>
<evidence type="ECO:0000259" key="10">
    <source>
        <dbReference type="Pfam" id="PF04696"/>
    </source>
</evidence>
<keyword evidence="6" id="KW-0508">mRNA splicing</keyword>
<dbReference type="InterPro" id="IPR039853">
    <property type="entry name" value="Pinin"/>
</dbReference>
<dbReference type="OrthoDB" id="330772at2759"/>
<comment type="subcellular location">
    <subcellularLocation>
        <location evidence="1">Nucleus</location>
    </subcellularLocation>
</comment>
<dbReference type="GO" id="GO:0008380">
    <property type="term" value="P:RNA splicing"/>
    <property type="evidence" value="ECO:0007669"/>
    <property type="project" value="UniProtKB-KW"/>
</dbReference>
<evidence type="ECO:0000256" key="6">
    <source>
        <dbReference type="ARBA" id="ARBA00023187"/>
    </source>
</evidence>
<keyword evidence="3" id="KW-0507">mRNA processing</keyword>
<comment type="caution">
    <text evidence="11">The sequence shown here is derived from an EMBL/GenBank/DDBJ whole genome shotgun (WGS) entry which is preliminary data.</text>
</comment>
<evidence type="ECO:0000313" key="12">
    <source>
        <dbReference type="Proteomes" id="UP001151699"/>
    </source>
</evidence>
<protein>
    <submittedName>
        <fullName evidence="11">Pinin</fullName>
    </submittedName>
</protein>
<dbReference type="PANTHER" id="PTHR12707">
    <property type="entry name" value="PINN"/>
    <property type="match status" value="1"/>
</dbReference>
<dbReference type="PANTHER" id="PTHR12707:SF0">
    <property type="entry name" value="PININ"/>
    <property type="match status" value="1"/>
</dbReference>
<comment type="similarity">
    <text evidence="2">Belongs to the pinin family.</text>
</comment>
<evidence type="ECO:0000256" key="9">
    <source>
        <dbReference type="SAM" id="MobiDB-lite"/>
    </source>
</evidence>
<evidence type="ECO:0000313" key="11">
    <source>
        <dbReference type="EMBL" id="KAJ6633209.1"/>
    </source>
</evidence>
<dbReference type="AlphaFoldDB" id="A0A9Q0MN03"/>
<proteinExistence type="inferred from homology"/>
<keyword evidence="5" id="KW-0804">Transcription</keyword>
<accession>A0A9Q0MN03</accession>
<feature type="compositionally biased region" description="Basic and acidic residues" evidence="9">
    <location>
        <begin position="344"/>
        <end position="360"/>
    </location>
</feature>
<evidence type="ECO:0000256" key="8">
    <source>
        <dbReference type="SAM" id="Coils"/>
    </source>
</evidence>
<evidence type="ECO:0000256" key="1">
    <source>
        <dbReference type="ARBA" id="ARBA00004123"/>
    </source>
</evidence>
<feature type="region of interest" description="Disordered" evidence="9">
    <location>
        <begin position="282"/>
        <end position="400"/>
    </location>
</feature>
<feature type="compositionally biased region" description="Basic and acidic residues" evidence="9">
    <location>
        <begin position="376"/>
        <end position="391"/>
    </location>
</feature>
<keyword evidence="4" id="KW-0805">Transcription regulation</keyword>
<evidence type="ECO:0000256" key="5">
    <source>
        <dbReference type="ARBA" id="ARBA00023163"/>
    </source>
</evidence>
<dbReference type="Pfam" id="PF04696">
    <property type="entry name" value="Pinin_SDK_memA"/>
    <property type="match status" value="1"/>
</dbReference>
<reference evidence="11" key="1">
    <citation type="submission" date="2022-07" db="EMBL/GenBank/DDBJ databases">
        <authorList>
            <person name="Trinca V."/>
            <person name="Uliana J.V.C."/>
            <person name="Torres T.T."/>
            <person name="Ward R.J."/>
            <person name="Monesi N."/>
        </authorList>
    </citation>
    <scope>NUCLEOTIDE SEQUENCE</scope>
    <source>
        <strain evidence="11">HSMRA1968</strain>
        <tissue evidence="11">Whole embryos</tissue>
    </source>
</reference>
<evidence type="ECO:0000256" key="7">
    <source>
        <dbReference type="ARBA" id="ARBA00023242"/>
    </source>
</evidence>
<evidence type="ECO:0000256" key="2">
    <source>
        <dbReference type="ARBA" id="ARBA00010386"/>
    </source>
</evidence>
<feature type="region of interest" description="Disordered" evidence="9">
    <location>
        <begin position="34"/>
        <end position="112"/>
    </location>
</feature>
<dbReference type="GO" id="GO:0006397">
    <property type="term" value="P:mRNA processing"/>
    <property type="evidence" value="ECO:0007669"/>
    <property type="project" value="UniProtKB-KW"/>
</dbReference>
<dbReference type="InterPro" id="IPR006786">
    <property type="entry name" value="Pinin_SDK_MemA"/>
</dbReference>
<gene>
    <name evidence="11" type="primary">PNN</name>
    <name evidence="11" type="ORF">Bhyg_15536</name>
</gene>
<evidence type="ECO:0000256" key="3">
    <source>
        <dbReference type="ARBA" id="ARBA00022664"/>
    </source>
</evidence>
<keyword evidence="12" id="KW-1185">Reference proteome</keyword>
<name>A0A9Q0MN03_9DIPT</name>
<feature type="compositionally biased region" description="Acidic residues" evidence="9">
    <location>
        <begin position="314"/>
        <end position="328"/>
    </location>
</feature>
<feature type="domain" description="Pinin/SDK/MemA protein" evidence="10">
    <location>
        <begin position="135"/>
        <end position="257"/>
    </location>
</feature>
<evidence type="ECO:0000256" key="4">
    <source>
        <dbReference type="ARBA" id="ARBA00023015"/>
    </source>
</evidence>
<feature type="compositionally biased region" description="Basic and acidic residues" evidence="9">
    <location>
        <begin position="102"/>
        <end position="112"/>
    </location>
</feature>
<feature type="compositionally biased region" description="Basic and acidic residues" evidence="9">
    <location>
        <begin position="34"/>
        <end position="74"/>
    </location>
</feature>
<feature type="coiled-coil region" evidence="8">
    <location>
        <begin position="160"/>
        <end position="216"/>
    </location>
</feature>
<feature type="compositionally biased region" description="Polar residues" evidence="9">
    <location>
        <begin position="84"/>
        <end position="95"/>
    </location>
</feature>
<keyword evidence="7" id="KW-0539">Nucleus</keyword>
<dbReference type="EMBL" id="WJQU01002137">
    <property type="protein sequence ID" value="KAJ6633209.1"/>
    <property type="molecule type" value="Genomic_DNA"/>
</dbReference>
<sequence>MSADILTSFDSIEEKLLKAKSNLKGLNENIRRIIGREPPDNQLRGDRKKSSNNDLRRNERGEFNQQESRNRRDSSPPPPKRRQINFNSETKSVFSRLSGPPNRDEEVKPKINSRVIRELPTREEIVNAQGSDAASRARNRRMFGSLLGTLQKFCQEESRLKPKEEKKAQIEKKLEDQQLRERENMKKERQDLFLNRKRQQMEIKMLETKMLRLKELAMWEESKKPLANYIKTKARPRIYYLPKVLDKKSEKKLADSRASLEKSIAKKRSEVNEEIANIDSRFVASRAQDNNGINDEQKHNETTPTKHNRRTSHEDDDNDSNYNSDEELLAIPNNESHLAPDISIVKKEQDHSTESRKSNNDDSNLSAEITPLIQPKTEKLHEKSVRNEEKNSVTIKSVTE</sequence>
<dbReference type="Proteomes" id="UP001151699">
    <property type="component" value="Unassembled WGS sequence"/>
</dbReference>
<dbReference type="GO" id="GO:0071013">
    <property type="term" value="C:catalytic step 2 spliceosome"/>
    <property type="evidence" value="ECO:0007669"/>
    <property type="project" value="TreeGrafter"/>
</dbReference>